<feature type="transmembrane region" description="Helical" evidence="8">
    <location>
        <begin position="765"/>
        <end position="784"/>
    </location>
</feature>
<dbReference type="AlphaFoldDB" id="A0A387BVB5"/>
<dbReference type="NCBIfam" id="TIGR02868">
    <property type="entry name" value="CydC"/>
    <property type="match status" value="1"/>
</dbReference>
<dbReference type="OrthoDB" id="3237158at2"/>
<feature type="transmembrane region" description="Helical" evidence="8">
    <location>
        <begin position="272"/>
        <end position="292"/>
    </location>
</feature>
<sequence length="1163" mass="119951">MDVLGVPQAAHQRLDPRRDAVPGRGRGSGRAVGRREPAVRQVKPVRGDLGRPALYLLGLLGAVKAAGLVLVAQGVASGLASLFSHTDAWRSALWIGLLGAALRGLSTWALQAASARISLGVKEKLRARVLDRAVTDARGSVGATTTVATAGLDELDRYYTVFLPTLVGAVAVPLLVGLRILAADWVSALIVVLTIPLIPVFMALIGLHTRDSVAQATSALARLSDHLVELARGLPVLIGLGREREQSAALRKLSDDWRVTSLGTLRTAFQSALALELIATLSVALVAVFVGVRLVSGTMTLEAGLLALVLAPECYAPFRDIGSAFHASQTGLDARRRVQEVLDQASGGADLARTAAEDGIAVTGLTVRHAGRASDAVSRLSFTARPGTVVAIDGPSGAGKSTALRVLAGRGAELDDDALVSGAIAAPTELAWLPQHPQFAREGAVAELIAYGATDAVARTLLERLGLPDADPARLSPGEQRRLAFARVLARVDDGVRVALLDEPTAHLDPASAALVRAEIGGLRARGVAVVVASHDPELRALADERVTLGEPTTAAVVTFSPSSAPHGRLSDDRAEGAAARSSESARNDPAQRDFVTTGGTGDGGGALRELARVLAPAGWKLAGAIGLGTLAALFATALTALSGWLIVRAAEHPPILFLEVAIVGVRFFGLGRAALRYAERLVTHDAVFASLTELRMRLWSGLAAQGPAGRVELTAANTLDRLIGDGDRVRDLAPRVVVPLASGVIALLAAVVALWVLWAPAGVLLLACCVVALGGGAAVAVAADARASRGRDLDRSAIVRRVAALLAARDDLAANGAAAGELEAVSRAGARAAASARHSATALGAGAALATLACAATAMGMLLIAVPAHAAGTLPVPLIAVFVLTPLALIEPVLEAIGAAQHWPELAQVLRRVAPVTAAADTAEHEEPGLPVAPVRGIRLADLAYRYPQAERDVFAHVSARAAAGETLVVTGPSGSGKTTLLGVLLRYLAPTAGRYLLGEADAALLDPDGLRRRVAWCPQEGHLFDSTLRGNLQIARGRDDQATDAELIDVIEQVGLGPLLATLPLGLDTPIGSGGAFLSGGQRQRVAVARTLLADADVVLLDEPTAHLDSEAAEALIVDLGVALRQKTQVLVTHDARFRGAGTVLELGGQASARLNVTPSS</sequence>
<evidence type="ECO:0000256" key="1">
    <source>
        <dbReference type="ARBA" id="ARBA00004651"/>
    </source>
</evidence>
<keyword evidence="6 8" id="KW-0472">Membrane</keyword>
<dbReference type="EMBL" id="CP032624">
    <property type="protein sequence ID" value="AYG04889.1"/>
    <property type="molecule type" value="Genomic_DNA"/>
</dbReference>
<keyword evidence="12" id="KW-1185">Reference proteome</keyword>
<feature type="region of interest" description="Disordered" evidence="7">
    <location>
        <begin position="1"/>
        <end position="37"/>
    </location>
</feature>
<keyword evidence="4" id="KW-0067">ATP-binding</keyword>
<dbReference type="SMART" id="SM00382">
    <property type="entry name" value="AAA"/>
    <property type="match status" value="2"/>
</dbReference>
<gene>
    <name evidence="11" type="primary">cydC</name>
    <name evidence="11" type="ORF">D7I44_16045</name>
</gene>
<feature type="transmembrane region" description="Helical" evidence="8">
    <location>
        <begin position="53"/>
        <end position="80"/>
    </location>
</feature>
<dbReference type="PANTHER" id="PTHR24221">
    <property type="entry name" value="ATP-BINDING CASSETTE SUB-FAMILY B"/>
    <property type="match status" value="1"/>
</dbReference>
<keyword evidence="3" id="KW-0547">Nucleotide-binding</keyword>
<dbReference type="PROSITE" id="PS00211">
    <property type="entry name" value="ABC_TRANSPORTER_1"/>
    <property type="match status" value="2"/>
</dbReference>
<organism evidence="11 12">
    <name type="scientific">Gryllotalpicola protaetiae</name>
    <dbReference type="NCBI Taxonomy" id="2419771"/>
    <lineage>
        <taxon>Bacteria</taxon>
        <taxon>Bacillati</taxon>
        <taxon>Actinomycetota</taxon>
        <taxon>Actinomycetes</taxon>
        <taxon>Micrococcales</taxon>
        <taxon>Microbacteriaceae</taxon>
        <taxon>Gryllotalpicola</taxon>
    </lineage>
</organism>
<feature type="domain" description="ABC transporter" evidence="9">
    <location>
        <begin position="360"/>
        <end position="586"/>
    </location>
</feature>
<dbReference type="PANTHER" id="PTHR24221:SF654">
    <property type="entry name" value="ATP-BINDING CASSETTE SUB-FAMILY B MEMBER 6"/>
    <property type="match status" value="1"/>
</dbReference>
<dbReference type="CDD" id="cd18584">
    <property type="entry name" value="ABC_6TM_AarD_CydD"/>
    <property type="match status" value="1"/>
</dbReference>
<dbReference type="GO" id="GO:0016887">
    <property type="term" value="F:ATP hydrolysis activity"/>
    <property type="evidence" value="ECO:0007669"/>
    <property type="project" value="InterPro"/>
</dbReference>
<evidence type="ECO:0000259" key="9">
    <source>
        <dbReference type="PROSITE" id="PS50893"/>
    </source>
</evidence>
<dbReference type="GO" id="GO:0045454">
    <property type="term" value="P:cell redox homeostasis"/>
    <property type="evidence" value="ECO:0007669"/>
    <property type="project" value="InterPro"/>
</dbReference>
<evidence type="ECO:0000256" key="4">
    <source>
        <dbReference type="ARBA" id="ARBA00022840"/>
    </source>
</evidence>
<dbReference type="SUPFAM" id="SSF90123">
    <property type="entry name" value="ABC transporter transmembrane region"/>
    <property type="match status" value="2"/>
</dbReference>
<feature type="domain" description="ABC transporter" evidence="9">
    <location>
        <begin position="939"/>
        <end position="1162"/>
    </location>
</feature>
<dbReference type="PROSITE" id="PS50929">
    <property type="entry name" value="ABC_TM1F"/>
    <property type="match status" value="2"/>
</dbReference>
<feature type="compositionally biased region" description="Basic and acidic residues" evidence="7">
    <location>
        <begin position="12"/>
        <end position="21"/>
    </location>
</feature>
<dbReference type="GO" id="GO:0005524">
    <property type="term" value="F:ATP binding"/>
    <property type="evidence" value="ECO:0007669"/>
    <property type="project" value="UniProtKB-KW"/>
</dbReference>
<feature type="domain" description="ABC transmembrane type-1" evidence="10">
    <location>
        <begin position="623"/>
        <end position="906"/>
    </location>
</feature>
<dbReference type="InterPro" id="IPR014223">
    <property type="entry name" value="ABC_CydC/D"/>
</dbReference>
<dbReference type="GO" id="GO:0005886">
    <property type="term" value="C:plasma membrane"/>
    <property type="evidence" value="ECO:0007669"/>
    <property type="project" value="UniProtKB-SubCell"/>
</dbReference>
<dbReference type="Pfam" id="PF00664">
    <property type="entry name" value="ABC_membrane"/>
    <property type="match status" value="1"/>
</dbReference>
<proteinExistence type="predicted"/>
<dbReference type="InterPro" id="IPR039421">
    <property type="entry name" value="Type_1_exporter"/>
</dbReference>
<feature type="transmembrane region" description="Helical" evidence="8">
    <location>
        <begin position="185"/>
        <end position="207"/>
    </location>
</feature>
<feature type="transmembrane region" description="Helical" evidence="8">
    <location>
        <begin position="737"/>
        <end position="759"/>
    </location>
</feature>
<keyword evidence="5 8" id="KW-1133">Transmembrane helix</keyword>
<dbReference type="Proteomes" id="UP000275069">
    <property type="component" value="Chromosome"/>
</dbReference>
<dbReference type="Pfam" id="PF00005">
    <property type="entry name" value="ABC_tran"/>
    <property type="match status" value="2"/>
</dbReference>
<keyword evidence="2 8" id="KW-0812">Transmembrane</keyword>
<dbReference type="PROSITE" id="PS50893">
    <property type="entry name" value="ABC_TRANSPORTER_2"/>
    <property type="match status" value="2"/>
</dbReference>
<evidence type="ECO:0000256" key="5">
    <source>
        <dbReference type="ARBA" id="ARBA00022989"/>
    </source>
</evidence>
<evidence type="ECO:0000256" key="8">
    <source>
        <dbReference type="SAM" id="Phobius"/>
    </source>
</evidence>
<dbReference type="GO" id="GO:0034775">
    <property type="term" value="P:glutathione transmembrane transport"/>
    <property type="evidence" value="ECO:0007669"/>
    <property type="project" value="InterPro"/>
</dbReference>
<feature type="transmembrane region" description="Helical" evidence="8">
    <location>
        <begin position="92"/>
        <end position="110"/>
    </location>
</feature>
<feature type="region of interest" description="Disordered" evidence="7">
    <location>
        <begin position="561"/>
        <end position="599"/>
    </location>
</feature>
<comment type="subcellular location">
    <subcellularLocation>
        <location evidence="1">Cell membrane</location>
        <topology evidence="1">Multi-pass membrane protein</topology>
    </subcellularLocation>
</comment>
<accession>A0A387BVB5</accession>
<protein>
    <submittedName>
        <fullName evidence="11">Thiol reductant ABC exporter subunit CydC</fullName>
    </submittedName>
</protein>
<dbReference type="GO" id="GO:0140359">
    <property type="term" value="F:ABC-type transporter activity"/>
    <property type="evidence" value="ECO:0007669"/>
    <property type="project" value="InterPro"/>
</dbReference>
<evidence type="ECO:0000256" key="6">
    <source>
        <dbReference type="ARBA" id="ARBA00023136"/>
    </source>
</evidence>
<feature type="transmembrane region" description="Helical" evidence="8">
    <location>
        <begin position="841"/>
        <end position="865"/>
    </location>
</feature>
<dbReference type="SUPFAM" id="SSF52540">
    <property type="entry name" value="P-loop containing nucleoside triphosphate hydrolases"/>
    <property type="match status" value="2"/>
</dbReference>
<dbReference type="InterPro" id="IPR003593">
    <property type="entry name" value="AAA+_ATPase"/>
</dbReference>
<reference evidence="11 12" key="1">
    <citation type="submission" date="2018-09" db="EMBL/GenBank/DDBJ databases">
        <title>Genome sequencing of strain 2DFW10M-5.</title>
        <authorList>
            <person name="Heo J."/>
            <person name="Kim S.-J."/>
            <person name="Kwon S.-W."/>
        </authorList>
    </citation>
    <scope>NUCLEOTIDE SEQUENCE [LARGE SCALE GENOMIC DNA]</scope>
    <source>
        <strain evidence="11 12">2DFW10M-5</strain>
    </source>
</reference>
<evidence type="ECO:0000256" key="7">
    <source>
        <dbReference type="SAM" id="MobiDB-lite"/>
    </source>
</evidence>
<dbReference type="InterPro" id="IPR003439">
    <property type="entry name" value="ABC_transporter-like_ATP-bd"/>
</dbReference>
<dbReference type="InterPro" id="IPR027417">
    <property type="entry name" value="P-loop_NTPase"/>
</dbReference>
<dbReference type="InterPro" id="IPR036640">
    <property type="entry name" value="ABC1_TM_sf"/>
</dbReference>
<evidence type="ECO:0000313" key="12">
    <source>
        <dbReference type="Proteomes" id="UP000275069"/>
    </source>
</evidence>
<evidence type="ECO:0000259" key="10">
    <source>
        <dbReference type="PROSITE" id="PS50929"/>
    </source>
</evidence>
<dbReference type="KEGG" id="gry:D7I44_16045"/>
<evidence type="ECO:0000256" key="2">
    <source>
        <dbReference type="ARBA" id="ARBA00022692"/>
    </source>
</evidence>
<evidence type="ECO:0000256" key="3">
    <source>
        <dbReference type="ARBA" id="ARBA00022741"/>
    </source>
</evidence>
<feature type="domain" description="ABC transmembrane type-1" evidence="10">
    <location>
        <begin position="56"/>
        <end position="330"/>
    </location>
</feature>
<name>A0A387BVB5_9MICO</name>
<dbReference type="InterPro" id="IPR011527">
    <property type="entry name" value="ABC1_TM_dom"/>
</dbReference>
<dbReference type="InterPro" id="IPR017871">
    <property type="entry name" value="ABC_transporter-like_CS"/>
</dbReference>
<feature type="transmembrane region" description="Helical" evidence="8">
    <location>
        <begin position="158"/>
        <end position="178"/>
    </location>
</feature>
<dbReference type="Gene3D" id="3.40.50.300">
    <property type="entry name" value="P-loop containing nucleotide triphosphate hydrolases"/>
    <property type="match status" value="2"/>
</dbReference>
<feature type="transmembrane region" description="Helical" evidence="8">
    <location>
        <begin position="622"/>
        <end position="648"/>
    </location>
</feature>
<dbReference type="Gene3D" id="1.20.1560.10">
    <property type="entry name" value="ABC transporter type 1, transmembrane domain"/>
    <property type="match status" value="2"/>
</dbReference>
<feature type="transmembrane region" description="Helical" evidence="8">
    <location>
        <begin position="871"/>
        <end position="891"/>
    </location>
</feature>
<evidence type="ECO:0000313" key="11">
    <source>
        <dbReference type="EMBL" id="AYG04889.1"/>
    </source>
</evidence>